<evidence type="ECO:0000256" key="5">
    <source>
        <dbReference type="ARBA" id="ARBA00023004"/>
    </source>
</evidence>
<evidence type="ECO:0000256" key="1">
    <source>
        <dbReference type="ARBA" id="ARBA00001966"/>
    </source>
</evidence>
<dbReference type="CDD" id="cd01335">
    <property type="entry name" value="Radical_SAM"/>
    <property type="match status" value="1"/>
</dbReference>
<dbReference type="Pfam" id="PF16199">
    <property type="entry name" value="Radical_SAM_C"/>
    <property type="match status" value="1"/>
</dbReference>
<dbReference type="KEGG" id="slo:Shew_1033"/>
<dbReference type="HOGENOM" id="CLU_060920_0_0_6"/>
<dbReference type="PANTHER" id="PTHR11135:SF1">
    <property type="entry name" value="PROTEIN YHCC"/>
    <property type="match status" value="1"/>
</dbReference>
<keyword evidence="4" id="KW-0479">Metal-binding</keyword>
<dbReference type="AlphaFoldDB" id="A3QBQ6"/>
<dbReference type="InterPro" id="IPR058240">
    <property type="entry name" value="rSAM_sf"/>
</dbReference>
<keyword evidence="3" id="KW-0949">S-adenosyl-L-methionine</keyword>
<dbReference type="EMBL" id="CP000606">
    <property type="protein sequence ID" value="ABO22904.1"/>
    <property type="molecule type" value="Genomic_DNA"/>
</dbReference>
<sequence length="330" mass="36588">MAPSSQLQSPPFYRSREYPVGLDSHVNTFGLHCKRQYGQRLKKLTLDAKFTCPNRDGTLGRGGCTFCNVASFSHEHGSIDSIAVQLANGRERAQGKSSKFIAYFQAYTSTYDEYQLLKQRYDEAVADSDIVGLCVGTRPDCVSDEVIALLAGYQARGLEVWLELGLQSANLETLKRINRGHGFEEYRDTVIRARKAGLKVCTHLILGLPGESHEDFLASHRAVLDAGVDGLKIHPLHIVEGSTMAKAWRAGRMSLLTQEAYAESVGELIRLTPKEVIFHRVTAYAKKPMLLAPDWCAYRWEGLVAIVKNLERLGGQGHYLTDSAGDQLSV</sequence>
<dbReference type="InterPro" id="IPR032432">
    <property type="entry name" value="Radical_SAM_C"/>
</dbReference>
<evidence type="ECO:0000256" key="3">
    <source>
        <dbReference type="ARBA" id="ARBA00022691"/>
    </source>
</evidence>
<dbReference type="SUPFAM" id="SSF102114">
    <property type="entry name" value="Radical SAM enzymes"/>
    <property type="match status" value="1"/>
</dbReference>
<feature type="domain" description="Radical SAM core" evidence="7">
    <location>
        <begin position="36"/>
        <end position="274"/>
    </location>
</feature>
<comment type="cofactor">
    <cofactor evidence="1">
        <name>[4Fe-4S] cluster</name>
        <dbReference type="ChEBI" id="CHEBI:49883"/>
    </cofactor>
</comment>
<dbReference type="InterPro" id="IPR023404">
    <property type="entry name" value="rSAM_horseshoe"/>
</dbReference>
<dbReference type="SFLD" id="SFLDG01086">
    <property type="entry name" value="elongater_protein-like"/>
    <property type="match status" value="1"/>
</dbReference>
<evidence type="ECO:0000256" key="2">
    <source>
        <dbReference type="ARBA" id="ARBA00022485"/>
    </source>
</evidence>
<dbReference type="eggNOG" id="COG1242">
    <property type="taxonomic scope" value="Bacteria"/>
</dbReference>
<evidence type="ECO:0000313" key="8">
    <source>
        <dbReference type="EMBL" id="ABO22904.1"/>
    </source>
</evidence>
<evidence type="ECO:0000259" key="7">
    <source>
        <dbReference type="PROSITE" id="PS51918"/>
    </source>
</evidence>
<organism evidence="8 9">
    <name type="scientific">Shewanella loihica (strain ATCC BAA-1088 / PV-4)</name>
    <dbReference type="NCBI Taxonomy" id="323850"/>
    <lineage>
        <taxon>Bacteria</taxon>
        <taxon>Pseudomonadati</taxon>
        <taxon>Pseudomonadota</taxon>
        <taxon>Gammaproteobacteria</taxon>
        <taxon>Alteromonadales</taxon>
        <taxon>Shewanellaceae</taxon>
        <taxon>Shewanella</taxon>
    </lineage>
</organism>
<dbReference type="STRING" id="323850.Shew_1033"/>
<dbReference type="SFLD" id="SFLDS00029">
    <property type="entry name" value="Radical_SAM"/>
    <property type="match status" value="1"/>
</dbReference>
<keyword evidence="5" id="KW-0408">Iron</keyword>
<dbReference type="NCBIfam" id="TIGR01212">
    <property type="entry name" value="TIGR01212 family radical SAM protein"/>
    <property type="match status" value="1"/>
</dbReference>
<dbReference type="InterPro" id="IPR006638">
    <property type="entry name" value="Elp3/MiaA/NifB-like_rSAM"/>
</dbReference>
<dbReference type="GO" id="GO:0003824">
    <property type="term" value="F:catalytic activity"/>
    <property type="evidence" value="ECO:0007669"/>
    <property type="project" value="InterPro"/>
</dbReference>
<dbReference type="Gene3D" id="3.80.30.20">
    <property type="entry name" value="tm_1862 like domain"/>
    <property type="match status" value="1"/>
</dbReference>
<keyword evidence="9" id="KW-1185">Reference proteome</keyword>
<dbReference type="GO" id="GO:0046872">
    <property type="term" value="F:metal ion binding"/>
    <property type="evidence" value="ECO:0007669"/>
    <property type="project" value="UniProtKB-KW"/>
</dbReference>
<keyword evidence="2" id="KW-0004">4Fe-4S</keyword>
<dbReference type="GO" id="GO:0051539">
    <property type="term" value="F:4 iron, 4 sulfur cluster binding"/>
    <property type="evidence" value="ECO:0007669"/>
    <property type="project" value="UniProtKB-KW"/>
</dbReference>
<name>A3QBQ6_SHELP</name>
<dbReference type="InterPro" id="IPR007197">
    <property type="entry name" value="rSAM"/>
</dbReference>
<dbReference type="PROSITE" id="PS51918">
    <property type="entry name" value="RADICAL_SAM"/>
    <property type="match status" value="1"/>
</dbReference>
<reference evidence="8 9" key="1">
    <citation type="submission" date="2007-03" db="EMBL/GenBank/DDBJ databases">
        <title>Complete sequence of Shewanella loihica PV-4.</title>
        <authorList>
            <consortium name="US DOE Joint Genome Institute"/>
            <person name="Copeland A."/>
            <person name="Lucas S."/>
            <person name="Lapidus A."/>
            <person name="Barry K."/>
            <person name="Detter J.C."/>
            <person name="Glavina del Rio T."/>
            <person name="Hammon N."/>
            <person name="Israni S."/>
            <person name="Dalin E."/>
            <person name="Tice H."/>
            <person name="Pitluck S."/>
            <person name="Chain P."/>
            <person name="Malfatti S."/>
            <person name="Shin M."/>
            <person name="Vergez L."/>
            <person name="Schmutz J."/>
            <person name="Larimer F."/>
            <person name="Land M."/>
            <person name="Hauser L."/>
            <person name="Kyrpides N."/>
            <person name="Mikhailova N."/>
            <person name="Romine M.F."/>
            <person name="Serres G."/>
            <person name="Fredrickson J."/>
            <person name="Tiedje J."/>
            <person name="Richardson P."/>
        </authorList>
    </citation>
    <scope>NUCLEOTIDE SEQUENCE [LARGE SCALE GENOMIC DNA]</scope>
    <source>
        <strain evidence="9">ATCC BAA-1088 / PV-4</strain>
    </source>
</reference>
<evidence type="ECO:0000256" key="4">
    <source>
        <dbReference type="ARBA" id="ARBA00022723"/>
    </source>
</evidence>
<dbReference type="InterPro" id="IPR005911">
    <property type="entry name" value="YhcC-like"/>
</dbReference>
<dbReference type="Pfam" id="PF04055">
    <property type="entry name" value="Radical_SAM"/>
    <property type="match status" value="1"/>
</dbReference>
<dbReference type="PANTHER" id="PTHR11135">
    <property type="entry name" value="HISTONE ACETYLTRANSFERASE-RELATED"/>
    <property type="match status" value="1"/>
</dbReference>
<dbReference type="InterPro" id="IPR039661">
    <property type="entry name" value="ELP3"/>
</dbReference>
<dbReference type="SMART" id="SM00729">
    <property type="entry name" value="Elp3"/>
    <property type="match status" value="1"/>
</dbReference>
<protein>
    <submittedName>
        <fullName evidence="8">Conserved hypothetical radical SAM protein</fullName>
    </submittedName>
</protein>
<evidence type="ECO:0000256" key="6">
    <source>
        <dbReference type="ARBA" id="ARBA00023014"/>
    </source>
</evidence>
<dbReference type="Proteomes" id="UP000001558">
    <property type="component" value="Chromosome"/>
</dbReference>
<accession>A3QBQ6</accession>
<keyword evidence="6" id="KW-0411">Iron-sulfur</keyword>
<dbReference type="SFLD" id="SFLDG01091">
    <property type="entry name" value="uncharacterized_CHP01210-like"/>
    <property type="match status" value="1"/>
</dbReference>
<evidence type="ECO:0000313" key="9">
    <source>
        <dbReference type="Proteomes" id="UP000001558"/>
    </source>
</evidence>
<gene>
    <name evidence="8" type="ordered locus">Shew_1033</name>
</gene>
<proteinExistence type="predicted"/>